<dbReference type="AlphaFoldDB" id="A0AAV9CCM5"/>
<comment type="similarity">
    <text evidence="8">In the N-terminal section; belongs to the long-chain O-acyltransferase family.</text>
</comment>
<proteinExistence type="inferred from homology"/>
<dbReference type="Pfam" id="PF06974">
    <property type="entry name" value="WS_DGAT_C"/>
    <property type="match status" value="1"/>
</dbReference>
<evidence type="ECO:0000256" key="5">
    <source>
        <dbReference type="ARBA" id="ARBA00022679"/>
    </source>
</evidence>
<keyword evidence="14" id="KW-1185">Reference proteome</keyword>
<dbReference type="GO" id="GO:0004144">
    <property type="term" value="F:diacylglycerol O-acyltransferase activity"/>
    <property type="evidence" value="ECO:0007669"/>
    <property type="project" value="UniProtKB-EC"/>
</dbReference>
<dbReference type="InterPro" id="IPR004255">
    <property type="entry name" value="O-acyltransferase_WSD1_N"/>
</dbReference>
<keyword evidence="5" id="KW-0808">Transferase</keyword>
<evidence type="ECO:0000256" key="10">
    <source>
        <dbReference type="ARBA" id="ARBA00048109"/>
    </source>
</evidence>
<reference evidence="13" key="2">
    <citation type="submission" date="2023-06" db="EMBL/GenBank/DDBJ databases">
        <authorList>
            <person name="Ma L."/>
            <person name="Liu K.-W."/>
            <person name="Li Z."/>
            <person name="Hsiao Y.-Y."/>
            <person name="Qi Y."/>
            <person name="Fu T."/>
            <person name="Tang G."/>
            <person name="Zhang D."/>
            <person name="Sun W.-H."/>
            <person name="Liu D.-K."/>
            <person name="Li Y."/>
            <person name="Chen G.-Z."/>
            <person name="Liu X.-D."/>
            <person name="Liao X.-Y."/>
            <person name="Jiang Y.-T."/>
            <person name="Yu X."/>
            <person name="Hao Y."/>
            <person name="Huang J."/>
            <person name="Zhao X.-W."/>
            <person name="Ke S."/>
            <person name="Chen Y.-Y."/>
            <person name="Wu W.-L."/>
            <person name="Hsu J.-L."/>
            <person name="Lin Y.-F."/>
            <person name="Huang M.-D."/>
            <person name="Li C.-Y."/>
            <person name="Huang L."/>
            <person name="Wang Z.-W."/>
            <person name="Zhao X."/>
            <person name="Zhong W.-Y."/>
            <person name="Peng D.-H."/>
            <person name="Ahmad S."/>
            <person name="Lan S."/>
            <person name="Zhang J.-S."/>
            <person name="Tsai W.-C."/>
            <person name="Van De Peer Y."/>
            <person name="Liu Z.-J."/>
        </authorList>
    </citation>
    <scope>NUCLEOTIDE SEQUENCE</scope>
    <source>
        <strain evidence="13">CP</strain>
        <tissue evidence="13">Leaves</tissue>
    </source>
</reference>
<evidence type="ECO:0000256" key="1">
    <source>
        <dbReference type="ARBA" id="ARBA00004162"/>
    </source>
</evidence>
<protein>
    <submittedName>
        <fullName evidence="13">O-acyltransferase WSD1</fullName>
    </submittedName>
</protein>
<comment type="pathway">
    <text evidence="3">Glycerolipid metabolism; triacylglycerol biosynthesis.</text>
</comment>
<comment type="pathway">
    <text evidence="4">Lipid metabolism.</text>
</comment>
<evidence type="ECO:0000259" key="12">
    <source>
        <dbReference type="Pfam" id="PF06974"/>
    </source>
</evidence>
<evidence type="ECO:0000256" key="3">
    <source>
        <dbReference type="ARBA" id="ARBA00004771"/>
    </source>
</evidence>
<evidence type="ECO:0000259" key="11">
    <source>
        <dbReference type="Pfam" id="PF03007"/>
    </source>
</evidence>
<keyword evidence="7" id="KW-0012">Acyltransferase</keyword>
<organism evidence="13 14">
    <name type="scientific">Acorus calamus</name>
    <name type="common">Sweet flag</name>
    <dbReference type="NCBI Taxonomy" id="4465"/>
    <lineage>
        <taxon>Eukaryota</taxon>
        <taxon>Viridiplantae</taxon>
        <taxon>Streptophyta</taxon>
        <taxon>Embryophyta</taxon>
        <taxon>Tracheophyta</taxon>
        <taxon>Spermatophyta</taxon>
        <taxon>Magnoliopsida</taxon>
        <taxon>Liliopsida</taxon>
        <taxon>Acoraceae</taxon>
        <taxon>Acorus</taxon>
    </lineage>
</organism>
<evidence type="ECO:0000256" key="2">
    <source>
        <dbReference type="ARBA" id="ARBA00004586"/>
    </source>
</evidence>
<dbReference type="PANTHER" id="PTHR31650:SF34">
    <property type="entry name" value="O-ACYLTRANSFERASE WSD1-LIKE ISOFORM X1"/>
    <property type="match status" value="1"/>
</dbReference>
<comment type="caution">
    <text evidence="13">The sequence shown here is derived from an EMBL/GenBank/DDBJ whole genome shotgun (WGS) entry which is preliminary data.</text>
</comment>
<gene>
    <name evidence="13" type="primary">WSD1</name>
    <name evidence="13" type="ORF">QJS10_CPB20g01758</name>
</gene>
<sequence length="490" mass="54351">MGSKQLVVEVEEAKIGEDEEAPVSPAGQYFNSSSLYVSILAVFESDVPIDDSQMFPLLDTLLPINPRFSSIMVKNERGVQQWRRVNVNFADHVKVPVFPAGLSPPAYDKVVQDYVSKVGMDRLPESRPLWELHIIKYPTSHGEGTFMFKLHHALGDGYSLMSALFSCVKRTDDPSLPLTFPGNSTTAKTVGSGGPGLVSLAINTVRDFAWGLAKSTFVKDSVSPIRFGMDGVEFRPIEMSFLKFSVDDIRRVKARIGGTVNDIICGIIFHGIQLYMQSIGDGSKSAQATALVMLNTRFIHKSTQATAPVNPKEMNKPDAEFPWGNRVGYLHLSIPTRDCRNKDDPLKFMAKVNRLMKRKKSSLGVFLTAQLLETMRRFRGPEQLSYASELDLVTQVAARHIHSTLKNTSMAVSNLIGPNENMSLANHPIRSFHFMVVGVPQSLRITIVSYMGKLKVAMGTEKGFIDAKLLTTCMEKAFARIYEAAIEEKP</sequence>
<comment type="subcellular location">
    <subcellularLocation>
        <location evidence="1">Cell membrane</location>
        <topology evidence="1">Single-pass membrane protein</topology>
    </subcellularLocation>
    <subcellularLocation>
        <location evidence="2">Endoplasmic reticulum membrane</location>
    </subcellularLocation>
</comment>
<keyword evidence="6" id="KW-0256">Endoplasmic reticulum</keyword>
<name>A0AAV9CCM5_ACOCL</name>
<evidence type="ECO:0000256" key="9">
    <source>
        <dbReference type="ARBA" id="ARBA00047604"/>
    </source>
</evidence>
<comment type="catalytic activity">
    <reaction evidence="9">
        <text>a long chain fatty alcohol + a fatty acyl-CoA = a long-chain alcohol wax ester + CoA</text>
        <dbReference type="Rhea" id="RHEA:38443"/>
        <dbReference type="ChEBI" id="CHEBI:17135"/>
        <dbReference type="ChEBI" id="CHEBI:57287"/>
        <dbReference type="ChEBI" id="CHEBI:77636"/>
        <dbReference type="ChEBI" id="CHEBI:235323"/>
        <dbReference type="EC" id="2.3.1.75"/>
    </reaction>
</comment>
<reference evidence="13" key="1">
    <citation type="journal article" date="2023" name="Nat. Commun.">
        <title>Diploid and tetraploid genomes of Acorus and the evolution of monocots.</title>
        <authorList>
            <person name="Ma L."/>
            <person name="Liu K.W."/>
            <person name="Li Z."/>
            <person name="Hsiao Y.Y."/>
            <person name="Qi Y."/>
            <person name="Fu T."/>
            <person name="Tang G.D."/>
            <person name="Zhang D."/>
            <person name="Sun W.H."/>
            <person name="Liu D.K."/>
            <person name="Li Y."/>
            <person name="Chen G.Z."/>
            <person name="Liu X.D."/>
            <person name="Liao X.Y."/>
            <person name="Jiang Y.T."/>
            <person name="Yu X."/>
            <person name="Hao Y."/>
            <person name="Huang J."/>
            <person name="Zhao X.W."/>
            <person name="Ke S."/>
            <person name="Chen Y.Y."/>
            <person name="Wu W.L."/>
            <person name="Hsu J.L."/>
            <person name="Lin Y.F."/>
            <person name="Huang M.D."/>
            <person name="Li C.Y."/>
            <person name="Huang L."/>
            <person name="Wang Z.W."/>
            <person name="Zhao X."/>
            <person name="Zhong W.Y."/>
            <person name="Peng D.H."/>
            <person name="Ahmad S."/>
            <person name="Lan S."/>
            <person name="Zhang J.S."/>
            <person name="Tsai W.C."/>
            <person name="Van de Peer Y."/>
            <person name="Liu Z.J."/>
        </authorList>
    </citation>
    <scope>NUCLEOTIDE SEQUENCE</scope>
    <source>
        <strain evidence="13">CP</strain>
    </source>
</reference>
<evidence type="ECO:0000256" key="8">
    <source>
        <dbReference type="ARBA" id="ARBA00024360"/>
    </source>
</evidence>
<dbReference type="InterPro" id="IPR009721">
    <property type="entry name" value="O-acyltransferase_WSD1_C"/>
</dbReference>
<dbReference type="GO" id="GO:0019432">
    <property type="term" value="P:triglyceride biosynthetic process"/>
    <property type="evidence" value="ECO:0007669"/>
    <property type="project" value="TreeGrafter"/>
</dbReference>
<dbReference type="InterPro" id="IPR045034">
    <property type="entry name" value="O-acyltransferase_WSD1-like"/>
</dbReference>
<dbReference type="GO" id="GO:0005886">
    <property type="term" value="C:plasma membrane"/>
    <property type="evidence" value="ECO:0007669"/>
    <property type="project" value="UniProtKB-SubCell"/>
</dbReference>
<evidence type="ECO:0000313" key="13">
    <source>
        <dbReference type="EMBL" id="KAK1286415.1"/>
    </source>
</evidence>
<dbReference type="Proteomes" id="UP001180020">
    <property type="component" value="Unassembled WGS sequence"/>
</dbReference>
<comment type="catalytic activity">
    <reaction evidence="10">
        <text>an acyl-CoA + a 1,2-diacyl-sn-glycerol = a triacyl-sn-glycerol + CoA</text>
        <dbReference type="Rhea" id="RHEA:10868"/>
        <dbReference type="ChEBI" id="CHEBI:17815"/>
        <dbReference type="ChEBI" id="CHEBI:57287"/>
        <dbReference type="ChEBI" id="CHEBI:58342"/>
        <dbReference type="ChEBI" id="CHEBI:64615"/>
        <dbReference type="EC" id="2.3.1.20"/>
    </reaction>
</comment>
<evidence type="ECO:0000256" key="6">
    <source>
        <dbReference type="ARBA" id="ARBA00022824"/>
    </source>
</evidence>
<dbReference type="GO" id="GO:0047196">
    <property type="term" value="F:long-chain-alcohol O-fatty-acyltransferase activity"/>
    <property type="evidence" value="ECO:0007669"/>
    <property type="project" value="UniProtKB-EC"/>
</dbReference>
<evidence type="ECO:0000313" key="14">
    <source>
        <dbReference type="Proteomes" id="UP001180020"/>
    </source>
</evidence>
<dbReference type="Pfam" id="PF03007">
    <property type="entry name" value="WS_DGAT_cat"/>
    <property type="match status" value="1"/>
</dbReference>
<dbReference type="PANTHER" id="PTHR31650">
    <property type="entry name" value="O-ACYLTRANSFERASE (WSD1-LIKE) FAMILY PROTEIN"/>
    <property type="match status" value="1"/>
</dbReference>
<dbReference type="EMBL" id="JAUJYO010000020">
    <property type="protein sequence ID" value="KAK1286415.1"/>
    <property type="molecule type" value="Genomic_DNA"/>
</dbReference>
<evidence type="ECO:0000256" key="7">
    <source>
        <dbReference type="ARBA" id="ARBA00023315"/>
    </source>
</evidence>
<accession>A0AAV9CCM5</accession>
<dbReference type="GO" id="GO:0005789">
    <property type="term" value="C:endoplasmic reticulum membrane"/>
    <property type="evidence" value="ECO:0007669"/>
    <property type="project" value="UniProtKB-SubCell"/>
</dbReference>
<evidence type="ECO:0000256" key="4">
    <source>
        <dbReference type="ARBA" id="ARBA00005189"/>
    </source>
</evidence>
<feature type="domain" description="O-acyltransferase WSD1 C-terminal" evidence="12">
    <location>
        <begin position="323"/>
        <end position="481"/>
    </location>
</feature>
<feature type="domain" description="O-acyltransferase WSD1-like N-terminal" evidence="11">
    <location>
        <begin position="35"/>
        <end position="263"/>
    </location>
</feature>